<sequence>MTQEEHVNMPNGSNVDSQQAHKSSNEITIAPDLNKSISVFNGLATGAQAKD</sequence>
<reference evidence="2 3" key="1">
    <citation type="submission" date="2019-08" db="EMBL/GenBank/DDBJ databases">
        <title>Whole genome of Aphis craccivora.</title>
        <authorList>
            <person name="Voronova N.V."/>
            <person name="Shulinski R.S."/>
            <person name="Bandarenka Y.V."/>
            <person name="Zhorov D.G."/>
            <person name="Warner D."/>
        </authorList>
    </citation>
    <scope>NUCLEOTIDE SEQUENCE [LARGE SCALE GENOMIC DNA]</scope>
    <source>
        <strain evidence="2">180601</strain>
        <tissue evidence="2">Whole Body</tissue>
    </source>
</reference>
<name>A0A6G0Y923_APHCR</name>
<comment type="caution">
    <text evidence="2">The sequence shown here is derived from an EMBL/GenBank/DDBJ whole genome shotgun (WGS) entry which is preliminary data.</text>
</comment>
<dbReference type="OrthoDB" id="6593760at2759"/>
<feature type="compositionally biased region" description="Polar residues" evidence="1">
    <location>
        <begin position="10"/>
        <end position="27"/>
    </location>
</feature>
<protein>
    <submittedName>
        <fullName evidence="2">Transposon Ty3-I Gag-Pol polyprotein</fullName>
    </submittedName>
</protein>
<organism evidence="2 3">
    <name type="scientific">Aphis craccivora</name>
    <name type="common">Cowpea aphid</name>
    <dbReference type="NCBI Taxonomy" id="307492"/>
    <lineage>
        <taxon>Eukaryota</taxon>
        <taxon>Metazoa</taxon>
        <taxon>Ecdysozoa</taxon>
        <taxon>Arthropoda</taxon>
        <taxon>Hexapoda</taxon>
        <taxon>Insecta</taxon>
        <taxon>Pterygota</taxon>
        <taxon>Neoptera</taxon>
        <taxon>Paraneoptera</taxon>
        <taxon>Hemiptera</taxon>
        <taxon>Sternorrhyncha</taxon>
        <taxon>Aphidomorpha</taxon>
        <taxon>Aphidoidea</taxon>
        <taxon>Aphididae</taxon>
        <taxon>Aphidini</taxon>
        <taxon>Aphis</taxon>
        <taxon>Aphis</taxon>
    </lineage>
</organism>
<gene>
    <name evidence="2" type="ORF">FWK35_00017217</name>
</gene>
<evidence type="ECO:0000313" key="3">
    <source>
        <dbReference type="Proteomes" id="UP000478052"/>
    </source>
</evidence>
<dbReference type="AlphaFoldDB" id="A0A6G0Y923"/>
<evidence type="ECO:0000313" key="2">
    <source>
        <dbReference type="EMBL" id="KAF0751545.1"/>
    </source>
</evidence>
<dbReference type="EMBL" id="VUJU01005342">
    <property type="protein sequence ID" value="KAF0751545.1"/>
    <property type="molecule type" value="Genomic_DNA"/>
</dbReference>
<accession>A0A6G0Y923</accession>
<feature type="region of interest" description="Disordered" evidence="1">
    <location>
        <begin position="1"/>
        <end position="31"/>
    </location>
</feature>
<proteinExistence type="predicted"/>
<evidence type="ECO:0000256" key="1">
    <source>
        <dbReference type="SAM" id="MobiDB-lite"/>
    </source>
</evidence>
<dbReference type="Proteomes" id="UP000478052">
    <property type="component" value="Unassembled WGS sequence"/>
</dbReference>
<keyword evidence="3" id="KW-1185">Reference proteome</keyword>